<dbReference type="InterPro" id="IPR001314">
    <property type="entry name" value="Peptidase_S1A"/>
</dbReference>
<dbReference type="PANTHER" id="PTHR24252">
    <property type="entry name" value="ACROSIN-RELATED"/>
    <property type="match status" value="1"/>
</dbReference>
<dbReference type="InterPro" id="IPR009003">
    <property type="entry name" value="Peptidase_S1_PA"/>
</dbReference>
<dbReference type="FunFam" id="2.40.10.10:FF:000068">
    <property type="entry name" value="transmembrane protease serine 2"/>
    <property type="match status" value="1"/>
</dbReference>
<dbReference type="Pfam" id="PF00089">
    <property type="entry name" value="Trypsin"/>
    <property type="match status" value="1"/>
</dbReference>
<reference evidence="5" key="1">
    <citation type="submission" date="2022-12" db="EMBL/GenBank/DDBJ databases">
        <title>Genome assemblies of Blomia tropicalis.</title>
        <authorList>
            <person name="Cui Y."/>
        </authorList>
    </citation>
    <scope>NUCLEOTIDE SEQUENCE</scope>
    <source>
        <tissue evidence="5">Adult mites</tissue>
    </source>
</reference>
<dbReference type="OMA" id="NCETIGW"/>
<dbReference type="GO" id="GO:0004252">
    <property type="term" value="F:serine-type endopeptidase activity"/>
    <property type="evidence" value="ECO:0007669"/>
    <property type="project" value="InterPro"/>
</dbReference>
<name>A0A9Q0M786_BLOTA</name>
<dbReference type="SMART" id="SM00020">
    <property type="entry name" value="Tryp_SPc"/>
    <property type="match status" value="1"/>
</dbReference>
<protein>
    <recommendedName>
        <fullName evidence="4">Peptidase S1 domain-containing protein</fullName>
    </recommendedName>
</protein>
<feature type="signal peptide" evidence="3">
    <location>
        <begin position="1"/>
        <end position="22"/>
    </location>
</feature>
<dbReference type="AlphaFoldDB" id="A0A9Q0M786"/>
<evidence type="ECO:0000256" key="1">
    <source>
        <dbReference type="ARBA" id="ARBA00023157"/>
    </source>
</evidence>
<dbReference type="InterPro" id="IPR001254">
    <property type="entry name" value="Trypsin_dom"/>
</dbReference>
<accession>A0A9Q0M786</accession>
<dbReference type="PANTHER" id="PTHR24252:SF7">
    <property type="entry name" value="HYALIN"/>
    <property type="match status" value="1"/>
</dbReference>
<dbReference type="CDD" id="cd00190">
    <property type="entry name" value="Tryp_SPc"/>
    <property type="match status" value="1"/>
</dbReference>
<evidence type="ECO:0000256" key="2">
    <source>
        <dbReference type="ARBA" id="ARBA00024195"/>
    </source>
</evidence>
<evidence type="ECO:0000259" key="4">
    <source>
        <dbReference type="PROSITE" id="PS50240"/>
    </source>
</evidence>
<comment type="similarity">
    <text evidence="2">Belongs to the peptidase S1 family. CLIP subfamily.</text>
</comment>
<evidence type="ECO:0000313" key="5">
    <source>
        <dbReference type="EMBL" id="KAJ6220297.1"/>
    </source>
</evidence>
<keyword evidence="3" id="KW-0732">Signal</keyword>
<proteinExistence type="inferred from homology"/>
<feature type="domain" description="Peptidase S1" evidence="4">
    <location>
        <begin position="35"/>
        <end position="290"/>
    </location>
</feature>
<dbReference type="Gene3D" id="2.40.10.10">
    <property type="entry name" value="Trypsin-like serine proteases"/>
    <property type="match status" value="1"/>
</dbReference>
<keyword evidence="6" id="KW-1185">Reference proteome</keyword>
<evidence type="ECO:0000256" key="3">
    <source>
        <dbReference type="SAM" id="SignalP"/>
    </source>
</evidence>
<gene>
    <name evidence="5" type="ORF">RDWZM_006109</name>
</gene>
<dbReference type="PRINTS" id="PR00722">
    <property type="entry name" value="CHYMOTRYPSIN"/>
</dbReference>
<dbReference type="PROSITE" id="PS50240">
    <property type="entry name" value="TRYPSIN_DOM"/>
    <property type="match status" value="1"/>
</dbReference>
<dbReference type="InterPro" id="IPR043504">
    <property type="entry name" value="Peptidase_S1_PA_chymotrypsin"/>
</dbReference>
<feature type="chain" id="PRO_5040143368" description="Peptidase S1 domain-containing protein" evidence="3">
    <location>
        <begin position="23"/>
        <end position="292"/>
    </location>
</feature>
<dbReference type="GO" id="GO:0006508">
    <property type="term" value="P:proteolysis"/>
    <property type="evidence" value="ECO:0007669"/>
    <property type="project" value="InterPro"/>
</dbReference>
<dbReference type="SUPFAM" id="SSF50494">
    <property type="entry name" value="Trypsin-like serine proteases"/>
    <property type="match status" value="1"/>
</dbReference>
<sequence>MKFNQNILLIVIVLAAISVGDSLKCGVSHVSNERILGGTVAIPHQYPWMIYIIVEHDPLETNENAKKVYGQCGGILIDDQWILTAANCFVEHTQGYRVNENGPKTLLLMGAHNISDKKTEHWLTVHPEHVFRHEQYKNTTTSDNDIALIKLINPLKFDLVYSRIAPICLPSVDDQIDKNNCETIGWGRTTIDGGYKNRSNTLRVAKVVMYDHKECVAHGRRVNDLKVCAGYLNNRPCKGDSGSPLQCRNQNGQWVAQGIVSYGPTDCVGDKPSVYTNLAKFITWINKIRDAN</sequence>
<evidence type="ECO:0000313" key="6">
    <source>
        <dbReference type="Proteomes" id="UP001142055"/>
    </source>
</evidence>
<keyword evidence="1" id="KW-1015">Disulfide bond</keyword>
<dbReference type="Proteomes" id="UP001142055">
    <property type="component" value="Chromosome 2"/>
</dbReference>
<dbReference type="EMBL" id="JAPWDV010000002">
    <property type="protein sequence ID" value="KAJ6220297.1"/>
    <property type="molecule type" value="Genomic_DNA"/>
</dbReference>
<dbReference type="FunFam" id="2.40.10.10:FF:000002">
    <property type="entry name" value="Transmembrane protease serine"/>
    <property type="match status" value="1"/>
</dbReference>
<organism evidence="5 6">
    <name type="scientific">Blomia tropicalis</name>
    <name type="common">Mite</name>
    <dbReference type="NCBI Taxonomy" id="40697"/>
    <lineage>
        <taxon>Eukaryota</taxon>
        <taxon>Metazoa</taxon>
        <taxon>Ecdysozoa</taxon>
        <taxon>Arthropoda</taxon>
        <taxon>Chelicerata</taxon>
        <taxon>Arachnida</taxon>
        <taxon>Acari</taxon>
        <taxon>Acariformes</taxon>
        <taxon>Sarcoptiformes</taxon>
        <taxon>Astigmata</taxon>
        <taxon>Glycyphagoidea</taxon>
        <taxon>Echimyopodidae</taxon>
        <taxon>Blomia</taxon>
    </lineage>
</organism>
<comment type="caution">
    <text evidence="5">The sequence shown here is derived from an EMBL/GenBank/DDBJ whole genome shotgun (WGS) entry which is preliminary data.</text>
</comment>